<proteinExistence type="predicted"/>
<keyword evidence="3" id="KW-1185">Reference proteome</keyword>
<dbReference type="Proteomes" id="UP000627369">
    <property type="component" value="Unassembled WGS sequence"/>
</dbReference>
<evidence type="ECO:0008006" key="4">
    <source>
        <dbReference type="Google" id="ProtNLM"/>
    </source>
</evidence>
<dbReference type="EMBL" id="BNAS01000002">
    <property type="protein sequence ID" value="GHH71253.1"/>
    <property type="molecule type" value="Genomic_DNA"/>
</dbReference>
<evidence type="ECO:0000313" key="3">
    <source>
        <dbReference type="Proteomes" id="UP000627369"/>
    </source>
</evidence>
<gene>
    <name evidence="2" type="ORF">GCM10017772_19380</name>
</gene>
<reference evidence="2" key="1">
    <citation type="journal article" date="2014" name="Int. J. Syst. Evol. Microbiol.">
        <title>Complete genome sequence of Corynebacterium casei LMG S-19264T (=DSM 44701T), isolated from a smear-ripened cheese.</title>
        <authorList>
            <consortium name="US DOE Joint Genome Institute (JGI-PGF)"/>
            <person name="Walter F."/>
            <person name="Albersmeier A."/>
            <person name="Kalinowski J."/>
            <person name="Ruckert C."/>
        </authorList>
    </citation>
    <scope>NUCLEOTIDE SEQUENCE</scope>
    <source>
        <strain evidence="2">CGMCC 4.7398</strain>
    </source>
</reference>
<protein>
    <recommendedName>
        <fullName evidence="4">Aminoglycoside phosphotransferase domain-containing protein</fullName>
    </recommendedName>
</protein>
<dbReference type="AlphaFoldDB" id="A0A919FSL3"/>
<name>A0A919FSL3_9MICO</name>
<evidence type="ECO:0000313" key="2">
    <source>
        <dbReference type="EMBL" id="GHH71253.1"/>
    </source>
</evidence>
<feature type="region of interest" description="Disordered" evidence="1">
    <location>
        <begin position="195"/>
        <end position="220"/>
    </location>
</feature>
<accession>A0A919FSL3</accession>
<sequence length="407" mass="43115">MLDTITLAEKALAAAWGAAPLDTAAPTATPHTAGFAGARLVDPADLGGSARSRVLRCRVEAHEEQRAEHAAAGKQLPATVIVKRFLSDDGGFVRESTGLDLCPRTPSLLALDREHRLIVMSDLGDLPTLADLLLGDDRGAAWEGARTWARALGQATGGSRGQVAEARHRLADAEPWNAEAELRNGVDRLLEAATARSAGTSPGRSAHASPTTTPPTRSEIESELAATQHLRTPGAAAIVSPTDTCPDNAVLGPDGWWFLDLEGTDVEHAAFAAAYAALPFATCWCVFDPPPGLTDMLLTELSAGLAEQAPDIVTDPGWGLAVRQACAVYLVLVTGWLWKSTVEGRPLVGPAGQSPSYRQLMVSRWRWGALNLRQDFPALAAAMGDAAAWALETWGLDVEPTGYRAFR</sequence>
<evidence type="ECO:0000256" key="1">
    <source>
        <dbReference type="SAM" id="MobiDB-lite"/>
    </source>
</evidence>
<comment type="caution">
    <text evidence="2">The sequence shown here is derived from an EMBL/GenBank/DDBJ whole genome shotgun (WGS) entry which is preliminary data.</text>
</comment>
<organism evidence="2 3">
    <name type="scientific">Promicromonospora soli</name>
    <dbReference type="NCBI Taxonomy" id="2035533"/>
    <lineage>
        <taxon>Bacteria</taxon>
        <taxon>Bacillati</taxon>
        <taxon>Actinomycetota</taxon>
        <taxon>Actinomycetes</taxon>
        <taxon>Micrococcales</taxon>
        <taxon>Promicromonosporaceae</taxon>
        <taxon>Promicromonospora</taxon>
    </lineage>
</organism>
<reference evidence="2" key="2">
    <citation type="submission" date="2020-09" db="EMBL/GenBank/DDBJ databases">
        <authorList>
            <person name="Sun Q."/>
            <person name="Zhou Y."/>
        </authorList>
    </citation>
    <scope>NUCLEOTIDE SEQUENCE</scope>
    <source>
        <strain evidence="2">CGMCC 4.7398</strain>
    </source>
</reference>
<dbReference type="RefSeq" id="WP_189669031.1">
    <property type="nucleotide sequence ID" value="NZ_BNAS01000002.1"/>
</dbReference>